<feature type="binding site" evidence="12">
    <location>
        <begin position="204"/>
        <end position="209"/>
    </location>
    <ligand>
        <name>ATP</name>
        <dbReference type="ChEBI" id="CHEBI:30616"/>
    </ligand>
</feature>
<evidence type="ECO:0000256" key="11">
    <source>
        <dbReference type="ARBA" id="ARBA00023277"/>
    </source>
</evidence>
<comment type="subunit">
    <text evidence="12">Homodimer.</text>
</comment>
<feature type="binding site" evidence="12">
    <location>
        <begin position="13"/>
        <end position="15"/>
    </location>
    <ligand>
        <name>substrate</name>
    </ligand>
</feature>
<dbReference type="PANTHER" id="PTHR10584:SF166">
    <property type="entry name" value="RIBOKINASE"/>
    <property type="match status" value="1"/>
</dbReference>
<comment type="caution">
    <text evidence="12">Lacks conserved residue(s) required for the propagation of feature annotation.</text>
</comment>
<dbReference type="Proteomes" id="UP001550628">
    <property type="component" value="Unassembled WGS sequence"/>
</dbReference>
<keyword evidence="5 12" id="KW-0479">Metal-binding</keyword>
<evidence type="ECO:0000256" key="5">
    <source>
        <dbReference type="ARBA" id="ARBA00022723"/>
    </source>
</evidence>
<evidence type="ECO:0000256" key="6">
    <source>
        <dbReference type="ARBA" id="ARBA00022741"/>
    </source>
</evidence>
<comment type="pathway">
    <text evidence="12">Carbohydrate metabolism; D-ribose degradation; D-ribose 5-phosphate from beta-D-ribopyranose: step 2/2.</text>
</comment>
<protein>
    <recommendedName>
        <fullName evidence="3 12">Ribokinase</fullName>
        <shortName evidence="12">RK</shortName>
        <ecNumber evidence="2 12">2.7.1.15</ecNumber>
    </recommendedName>
</protein>
<dbReference type="InterPro" id="IPR002173">
    <property type="entry name" value="Carboh/pur_kinase_PfkB_CS"/>
</dbReference>
<dbReference type="CDD" id="cd01174">
    <property type="entry name" value="ribokinase"/>
    <property type="match status" value="1"/>
</dbReference>
<evidence type="ECO:0000256" key="7">
    <source>
        <dbReference type="ARBA" id="ARBA00022777"/>
    </source>
</evidence>
<feature type="binding site" evidence="12">
    <location>
        <position position="270"/>
    </location>
    <ligand>
        <name>K(+)</name>
        <dbReference type="ChEBI" id="CHEBI:29103"/>
    </ligand>
</feature>
<organism evidence="14 15">
    <name type="scientific">Nocardia rhamnosiphila</name>
    <dbReference type="NCBI Taxonomy" id="426716"/>
    <lineage>
        <taxon>Bacteria</taxon>
        <taxon>Bacillati</taxon>
        <taxon>Actinomycetota</taxon>
        <taxon>Actinomycetes</taxon>
        <taxon>Mycobacteriales</taxon>
        <taxon>Nocardiaceae</taxon>
        <taxon>Nocardia</taxon>
    </lineage>
</organism>
<dbReference type="EMBL" id="JBEYBF010000044">
    <property type="protein sequence ID" value="MEU1956751.1"/>
    <property type="molecule type" value="Genomic_DNA"/>
</dbReference>
<dbReference type="RefSeq" id="WP_356956425.1">
    <property type="nucleotide sequence ID" value="NZ_JBEYBD010000006.1"/>
</dbReference>
<dbReference type="InterPro" id="IPR011877">
    <property type="entry name" value="Ribokinase"/>
</dbReference>
<feature type="binding site" evidence="12">
    <location>
        <position position="265"/>
    </location>
    <ligand>
        <name>K(+)</name>
        <dbReference type="ChEBI" id="CHEBI:29103"/>
    </ligand>
</feature>
<dbReference type="PANTHER" id="PTHR10584">
    <property type="entry name" value="SUGAR KINASE"/>
    <property type="match status" value="1"/>
</dbReference>
<feature type="binding site" evidence="12">
    <location>
        <position position="268"/>
    </location>
    <ligand>
        <name>K(+)</name>
        <dbReference type="ChEBI" id="CHEBI:29103"/>
    </ligand>
</feature>
<evidence type="ECO:0000256" key="3">
    <source>
        <dbReference type="ARBA" id="ARBA00016943"/>
    </source>
</evidence>
<name>A0ABV2X0S3_9NOCA</name>
<feature type="binding site" evidence="12">
    <location>
        <begin position="236"/>
        <end position="237"/>
    </location>
    <ligand>
        <name>ATP</name>
        <dbReference type="ChEBI" id="CHEBI:30616"/>
    </ligand>
</feature>
<keyword evidence="6 12" id="KW-0547">Nucleotide-binding</keyword>
<feature type="binding site" evidence="12">
    <location>
        <position position="237"/>
    </location>
    <ligand>
        <name>substrate</name>
    </ligand>
</feature>
<keyword evidence="11 12" id="KW-0119">Carbohydrate metabolism</keyword>
<comment type="similarity">
    <text evidence="1">Belongs to the carbohydrate kinase pfkB family.</text>
</comment>
<comment type="catalytic activity">
    <reaction evidence="12">
        <text>D-ribose + ATP = D-ribose 5-phosphate + ADP + H(+)</text>
        <dbReference type="Rhea" id="RHEA:13697"/>
        <dbReference type="ChEBI" id="CHEBI:15378"/>
        <dbReference type="ChEBI" id="CHEBI:30616"/>
        <dbReference type="ChEBI" id="CHEBI:47013"/>
        <dbReference type="ChEBI" id="CHEBI:78346"/>
        <dbReference type="ChEBI" id="CHEBI:456216"/>
        <dbReference type="EC" id="2.7.1.15"/>
    </reaction>
</comment>
<keyword evidence="15" id="KW-1185">Reference proteome</keyword>
<comment type="function">
    <text evidence="12">Catalyzes the phosphorylation of ribose at O-5 in a reaction requiring ATP and magnesium. The resulting D-ribose-5-phosphate can then be used either for sythesis of nucleotides, histidine, and tryptophan, or as a component of the pentose phosphate pathway.</text>
</comment>
<evidence type="ECO:0000256" key="12">
    <source>
        <dbReference type="HAMAP-Rule" id="MF_01987"/>
    </source>
</evidence>
<comment type="caution">
    <text evidence="14">The sequence shown here is derived from an EMBL/GenBank/DDBJ whole genome shotgun (WGS) entry which is preliminary data.</text>
</comment>
<keyword evidence="9 12" id="KW-0460">Magnesium</keyword>
<keyword evidence="12" id="KW-0963">Cytoplasm</keyword>
<evidence type="ECO:0000256" key="9">
    <source>
        <dbReference type="ARBA" id="ARBA00022842"/>
    </source>
</evidence>
<keyword evidence="10 12" id="KW-0630">Potassium</keyword>
<evidence type="ECO:0000259" key="13">
    <source>
        <dbReference type="Pfam" id="PF00294"/>
    </source>
</evidence>
<dbReference type="PRINTS" id="PR00990">
    <property type="entry name" value="RIBOKINASE"/>
</dbReference>
<dbReference type="Pfam" id="PF00294">
    <property type="entry name" value="PfkB"/>
    <property type="match status" value="1"/>
</dbReference>
<evidence type="ECO:0000256" key="10">
    <source>
        <dbReference type="ARBA" id="ARBA00022958"/>
    </source>
</evidence>
<dbReference type="InterPro" id="IPR002139">
    <property type="entry name" value="Ribo/fructo_kinase"/>
</dbReference>
<sequence>MTTPLIAVLGSINMDLVTTTDHRPAPGETVLGRAFTMVPGGKGANQAVAASRAGGRVMFLGAIGTDVFAPRLRAVLTEAGVDTTGLRTIEGPSGIASIVVDTGGENSIIVVGGANAGLRGLRAGDLAAVAAADILLCQLEVPIPTVEEAVRHARDNGTTVLLNPSPAQRLPAELWSRVDVAVVNRGEAEDLGGTLDRVPHLVVTLGADGARHRGPDGTHTSVTGPAVDVVDTTGAGDAFAGALAVRWSRGPAEALRFACAAGALATTVLGASAAIPSRAEIETALSTGPGEPPR</sequence>
<comment type="subcellular location">
    <subcellularLocation>
        <location evidence="12">Cytoplasm</location>
    </subcellularLocation>
</comment>
<feature type="active site" description="Proton acceptor" evidence="12">
    <location>
        <position position="237"/>
    </location>
</feature>
<keyword evidence="4 12" id="KW-0808">Transferase</keyword>
<evidence type="ECO:0000256" key="1">
    <source>
        <dbReference type="ARBA" id="ARBA00005380"/>
    </source>
</evidence>
<comment type="activity regulation">
    <text evidence="12">Activated by a monovalent cation that binds near, but not in, the active site. The most likely occupant of the site in vivo is potassium. Ion binding induces a conformational change that may alter substrate affinity.</text>
</comment>
<dbReference type="HAMAP" id="MF_01987">
    <property type="entry name" value="Ribokinase"/>
    <property type="match status" value="1"/>
</dbReference>
<comment type="cofactor">
    <cofactor evidence="12">
        <name>Mg(2+)</name>
        <dbReference type="ChEBI" id="CHEBI:18420"/>
    </cofactor>
    <text evidence="12">Requires a divalent cation, most likely magnesium in vivo, as an electrophilic catalyst to aid phosphoryl group transfer. It is the chelate of the metal and the nucleotide that is the actual substrate.</text>
</comment>
<feature type="domain" description="Carbohydrate kinase PfkB" evidence="13">
    <location>
        <begin position="5"/>
        <end position="277"/>
    </location>
</feature>
<feature type="binding site" evidence="12">
    <location>
        <begin position="41"/>
        <end position="45"/>
    </location>
    <ligand>
        <name>substrate</name>
    </ligand>
</feature>
<gene>
    <name evidence="12" type="primary">rbsK</name>
    <name evidence="14" type="ORF">ABZ510_33490</name>
</gene>
<dbReference type="InterPro" id="IPR029056">
    <property type="entry name" value="Ribokinase-like"/>
</dbReference>
<evidence type="ECO:0000256" key="8">
    <source>
        <dbReference type="ARBA" id="ARBA00022840"/>
    </source>
</evidence>
<dbReference type="SUPFAM" id="SSF53613">
    <property type="entry name" value="Ribokinase-like"/>
    <property type="match status" value="1"/>
</dbReference>
<dbReference type="Gene3D" id="3.40.1190.20">
    <property type="match status" value="1"/>
</dbReference>
<evidence type="ECO:0000256" key="2">
    <source>
        <dbReference type="ARBA" id="ARBA00012035"/>
    </source>
</evidence>
<keyword evidence="7 12" id="KW-0418">Kinase</keyword>
<feature type="binding site" evidence="12">
    <location>
        <position position="233"/>
    </location>
    <ligand>
        <name>K(+)</name>
        <dbReference type="ChEBI" id="CHEBI:29103"/>
    </ligand>
</feature>
<evidence type="ECO:0000256" key="4">
    <source>
        <dbReference type="ARBA" id="ARBA00022679"/>
    </source>
</evidence>
<dbReference type="InterPro" id="IPR011611">
    <property type="entry name" value="PfkB_dom"/>
</dbReference>
<comment type="similarity">
    <text evidence="12">Belongs to the carbohydrate kinase PfkB family. Ribokinase subfamily.</text>
</comment>
<reference evidence="14 15" key="1">
    <citation type="submission" date="2024-06" db="EMBL/GenBank/DDBJ databases">
        <title>The Natural Products Discovery Center: Release of the First 8490 Sequenced Strains for Exploring Actinobacteria Biosynthetic Diversity.</title>
        <authorList>
            <person name="Kalkreuter E."/>
            <person name="Kautsar S.A."/>
            <person name="Yang D."/>
            <person name="Bader C.D."/>
            <person name="Teijaro C.N."/>
            <person name="Fluegel L."/>
            <person name="Davis C.M."/>
            <person name="Simpson J.R."/>
            <person name="Lauterbach L."/>
            <person name="Steele A.D."/>
            <person name="Gui C."/>
            <person name="Meng S."/>
            <person name="Li G."/>
            <person name="Viehrig K."/>
            <person name="Ye F."/>
            <person name="Su P."/>
            <person name="Kiefer A.F."/>
            <person name="Nichols A."/>
            <person name="Cepeda A.J."/>
            <person name="Yan W."/>
            <person name="Fan B."/>
            <person name="Jiang Y."/>
            <person name="Adhikari A."/>
            <person name="Zheng C.-J."/>
            <person name="Schuster L."/>
            <person name="Cowan T.M."/>
            <person name="Smanski M.J."/>
            <person name="Chevrette M.G."/>
            <person name="De Carvalho L.P.S."/>
            <person name="Shen B."/>
        </authorList>
    </citation>
    <scope>NUCLEOTIDE SEQUENCE [LARGE SCALE GENOMIC DNA]</scope>
    <source>
        <strain evidence="14 15">NPDC019708</strain>
    </source>
</reference>
<keyword evidence="8 12" id="KW-0067">ATP-binding</keyword>
<evidence type="ECO:0000313" key="15">
    <source>
        <dbReference type="Proteomes" id="UP001550628"/>
    </source>
</evidence>
<feature type="binding site" evidence="12">
    <location>
        <position position="231"/>
    </location>
    <ligand>
        <name>K(+)</name>
        <dbReference type="ChEBI" id="CHEBI:29103"/>
    </ligand>
</feature>
<feature type="binding site" evidence="12">
    <location>
        <position position="184"/>
    </location>
    <ligand>
        <name>ATP</name>
        <dbReference type="ChEBI" id="CHEBI:30616"/>
    </ligand>
</feature>
<dbReference type="PROSITE" id="PS00584">
    <property type="entry name" value="PFKB_KINASES_2"/>
    <property type="match status" value="1"/>
</dbReference>
<dbReference type="GO" id="GO:0004747">
    <property type="term" value="F:ribokinase activity"/>
    <property type="evidence" value="ECO:0007669"/>
    <property type="project" value="UniProtKB-EC"/>
</dbReference>
<dbReference type="EC" id="2.7.1.15" evidence="2 12"/>
<proteinExistence type="inferred from homology"/>
<evidence type="ECO:0000313" key="14">
    <source>
        <dbReference type="EMBL" id="MEU1956751.1"/>
    </source>
</evidence>
<feature type="binding site" evidence="12">
    <location>
        <position position="140"/>
    </location>
    <ligand>
        <name>substrate</name>
    </ligand>
</feature>
<accession>A0ABV2X0S3</accession>